<dbReference type="Gene3D" id="1.20.58.390">
    <property type="entry name" value="Neurotransmitter-gated ion-channel transmembrane domain"/>
    <property type="match status" value="1"/>
</dbReference>
<evidence type="ECO:0000256" key="2">
    <source>
        <dbReference type="ARBA" id="ARBA00022692"/>
    </source>
</evidence>
<evidence type="ECO:0000256" key="3">
    <source>
        <dbReference type="ARBA" id="ARBA00022989"/>
    </source>
</evidence>
<keyword evidence="4 5" id="KW-0472">Membrane</keyword>
<sequence>MVRPVCKQFSIPRSIVSYGFLATMIGDKRLFRVLVVLYIIYLPTSAEDLSCPPSNSGTTYVKLKDAVLCNYDSSVRPVVNHQNATSVSFKLILKYFDFDILTSTFSVDAWLSLYWRDQHLTWKPSDHENIKNIYLYTYQIWTPDLSVYNLANQGEDPELISTIRCMVNYNGVVLCVPPIHMDVLCVPNLSKYPFDKQDCKLRIGSWMHKGEEIDIVADKSVVNVDDLIPNGEWEILSHSTVKHKGVYACCPNNTYPSVDITFTIKRLAGSHAASMVIPVIVCVILTLIVLSLSPVDKERLIMSYVNILCHFTQVQYVAWQLPLKGDNMPLIIIFSRDALLMSLFALLFTLIFRNIMQRKTMPPGWISAIVSGIISCKPGQMLLLSDYSAKEAAAAKGEEDGATIVNSNTSSTVNTQDWELFGKLLDKIFFVVYILTYFIMIVSFLP</sequence>
<dbReference type="InterPro" id="IPR006201">
    <property type="entry name" value="Neur_channel"/>
</dbReference>
<evidence type="ECO:0000313" key="8">
    <source>
        <dbReference type="Proteomes" id="UP001153709"/>
    </source>
</evidence>
<keyword evidence="8" id="KW-1185">Reference proteome</keyword>
<dbReference type="PRINTS" id="PR00252">
    <property type="entry name" value="NRIONCHANNEL"/>
</dbReference>
<dbReference type="InterPro" id="IPR036734">
    <property type="entry name" value="Neur_chan_lig-bd_sf"/>
</dbReference>
<keyword evidence="3 5" id="KW-1133">Transmembrane helix</keyword>
<proteinExistence type="predicted"/>
<reference evidence="7" key="1">
    <citation type="submission" date="2022-01" db="EMBL/GenBank/DDBJ databases">
        <authorList>
            <person name="King R."/>
        </authorList>
    </citation>
    <scope>NUCLEOTIDE SEQUENCE</scope>
</reference>
<protein>
    <recommendedName>
        <fullName evidence="6">Neurotransmitter-gated ion-channel ligand-binding domain-containing protein</fullName>
    </recommendedName>
</protein>
<feature type="domain" description="Neurotransmitter-gated ion-channel ligand-binding" evidence="6">
    <location>
        <begin position="63"/>
        <end position="266"/>
    </location>
</feature>
<feature type="transmembrane region" description="Helical" evidence="5">
    <location>
        <begin position="272"/>
        <end position="293"/>
    </location>
</feature>
<dbReference type="Pfam" id="PF02931">
    <property type="entry name" value="Neur_chan_LBD"/>
    <property type="match status" value="1"/>
</dbReference>
<evidence type="ECO:0000256" key="1">
    <source>
        <dbReference type="ARBA" id="ARBA00004141"/>
    </source>
</evidence>
<dbReference type="GO" id="GO:0004888">
    <property type="term" value="F:transmembrane signaling receptor activity"/>
    <property type="evidence" value="ECO:0007669"/>
    <property type="project" value="InterPro"/>
</dbReference>
<dbReference type="Proteomes" id="UP001153709">
    <property type="component" value="Chromosome 8"/>
</dbReference>
<evidence type="ECO:0000256" key="5">
    <source>
        <dbReference type="SAM" id="Phobius"/>
    </source>
</evidence>
<feature type="transmembrane region" description="Helical" evidence="5">
    <location>
        <begin position="330"/>
        <end position="352"/>
    </location>
</feature>
<dbReference type="GO" id="GO:0016020">
    <property type="term" value="C:membrane"/>
    <property type="evidence" value="ECO:0007669"/>
    <property type="project" value="UniProtKB-SubCell"/>
</dbReference>
<evidence type="ECO:0000256" key="4">
    <source>
        <dbReference type="ARBA" id="ARBA00023136"/>
    </source>
</evidence>
<dbReference type="SUPFAM" id="SSF63712">
    <property type="entry name" value="Nicotinic receptor ligand binding domain-like"/>
    <property type="match status" value="1"/>
</dbReference>
<gene>
    <name evidence="7" type="ORF">DIABBA_LOCUS12541</name>
</gene>
<dbReference type="SUPFAM" id="SSF90112">
    <property type="entry name" value="Neurotransmitter-gated ion-channel transmembrane pore"/>
    <property type="match status" value="1"/>
</dbReference>
<dbReference type="AlphaFoldDB" id="A0A9N9XHM4"/>
<dbReference type="EMBL" id="OU898283">
    <property type="protein sequence ID" value="CAG9839808.1"/>
    <property type="molecule type" value="Genomic_DNA"/>
</dbReference>
<evidence type="ECO:0000259" key="6">
    <source>
        <dbReference type="Pfam" id="PF02931"/>
    </source>
</evidence>
<accession>A0A9N9XHM4</accession>
<feature type="transmembrane region" description="Helical" evidence="5">
    <location>
        <begin position="300"/>
        <end position="318"/>
    </location>
</feature>
<dbReference type="Gene3D" id="2.70.170.10">
    <property type="entry name" value="Neurotransmitter-gated ion-channel ligand-binding domain"/>
    <property type="match status" value="1"/>
</dbReference>
<name>A0A9N9XHM4_DIABA</name>
<dbReference type="OrthoDB" id="410315at2759"/>
<evidence type="ECO:0000313" key="7">
    <source>
        <dbReference type="EMBL" id="CAG9839808.1"/>
    </source>
</evidence>
<feature type="transmembrane region" description="Helical" evidence="5">
    <location>
        <begin position="428"/>
        <end position="445"/>
    </location>
</feature>
<dbReference type="CDD" id="cd18989">
    <property type="entry name" value="LGIC_ECD_cation"/>
    <property type="match status" value="1"/>
</dbReference>
<dbReference type="PANTHER" id="PTHR18945">
    <property type="entry name" value="NEUROTRANSMITTER GATED ION CHANNEL"/>
    <property type="match status" value="1"/>
</dbReference>
<dbReference type="GO" id="GO:0005230">
    <property type="term" value="F:extracellular ligand-gated monoatomic ion channel activity"/>
    <property type="evidence" value="ECO:0007669"/>
    <property type="project" value="InterPro"/>
</dbReference>
<dbReference type="InterPro" id="IPR038050">
    <property type="entry name" value="Neuro_actylchol_rec"/>
</dbReference>
<comment type="subcellular location">
    <subcellularLocation>
        <location evidence="1">Membrane</location>
        <topology evidence="1">Multi-pass membrane protein</topology>
    </subcellularLocation>
</comment>
<dbReference type="InterPro" id="IPR006202">
    <property type="entry name" value="Neur_chan_lig-bd"/>
</dbReference>
<dbReference type="FunFam" id="2.70.170.10:FF:000028">
    <property type="entry name" value="AcetylCholine Receptor"/>
    <property type="match status" value="1"/>
</dbReference>
<organism evidence="7 8">
    <name type="scientific">Diabrotica balteata</name>
    <name type="common">Banded cucumber beetle</name>
    <dbReference type="NCBI Taxonomy" id="107213"/>
    <lineage>
        <taxon>Eukaryota</taxon>
        <taxon>Metazoa</taxon>
        <taxon>Ecdysozoa</taxon>
        <taxon>Arthropoda</taxon>
        <taxon>Hexapoda</taxon>
        <taxon>Insecta</taxon>
        <taxon>Pterygota</taxon>
        <taxon>Neoptera</taxon>
        <taxon>Endopterygota</taxon>
        <taxon>Coleoptera</taxon>
        <taxon>Polyphaga</taxon>
        <taxon>Cucujiformia</taxon>
        <taxon>Chrysomeloidea</taxon>
        <taxon>Chrysomelidae</taxon>
        <taxon>Galerucinae</taxon>
        <taxon>Diabroticina</taxon>
        <taxon>Diabroticites</taxon>
        <taxon>Diabrotica</taxon>
    </lineage>
</organism>
<keyword evidence="2 5" id="KW-0812">Transmembrane</keyword>
<dbReference type="InterPro" id="IPR036719">
    <property type="entry name" value="Neuro-gated_channel_TM_sf"/>
</dbReference>